<dbReference type="PRINTS" id="PR00032">
    <property type="entry name" value="HTHARAC"/>
</dbReference>
<dbReference type="PANTHER" id="PTHR47894:SF1">
    <property type="entry name" value="HTH-TYPE TRANSCRIPTIONAL REGULATOR VQSM"/>
    <property type="match status" value="1"/>
</dbReference>
<evidence type="ECO:0000313" key="6">
    <source>
        <dbReference type="Proteomes" id="UP001164472"/>
    </source>
</evidence>
<organism evidence="5 6">
    <name type="scientific">Alkalimarinus sediminis</name>
    <dbReference type="NCBI Taxonomy" id="1632866"/>
    <lineage>
        <taxon>Bacteria</taxon>
        <taxon>Pseudomonadati</taxon>
        <taxon>Pseudomonadota</taxon>
        <taxon>Gammaproteobacteria</taxon>
        <taxon>Alteromonadales</taxon>
        <taxon>Alteromonadaceae</taxon>
        <taxon>Alkalimarinus</taxon>
    </lineage>
</organism>
<dbReference type="KEGG" id="asem:NNL22_12200"/>
<evidence type="ECO:0000256" key="1">
    <source>
        <dbReference type="ARBA" id="ARBA00023015"/>
    </source>
</evidence>
<keyword evidence="2" id="KW-0238">DNA-binding</keyword>
<dbReference type="SMART" id="SM00342">
    <property type="entry name" value="HTH_ARAC"/>
    <property type="match status" value="1"/>
</dbReference>
<dbReference type="InterPro" id="IPR032687">
    <property type="entry name" value="AraC-type_N"/>
</dbReference>
<reference evidence="5" key="1">
    <citation type="submission" date="2022-07" db="EMBL/GenBank/DDBJ databases">
        <title>Alkalimarinus sp. nov., isolated from gut of a Alitta virens.</title>
        <authorList>
            <person name="Yang A.I."/>
            <person name="Shin N.-R."/>
        </authorList>
    </citation>
    <scope>NUCLEOTIDE SEQUENCE</scope>
    <source>
        <strain evidence="5">FA028</strain>
    </source>
</reference>
<evidence type="ECO:0000259" key="4">
    <source>
        <dbReference type="PROSITE" id="PS01124"/>
    </source>
</evidence>
<dbReference type="EMBL" id="CP101527">
    <property type="protein sequence ID" value="UZW73797.1"/>
    <property type="molecule type" value="Genomic_DNA"/>
</dbReference>
<dbReference type="Pfam" id="PF12625">
    <property type="entry name" value="Arabinose_bd"/>
    <property type="match status" value="1"/>
</dbReference>
<dbReference type="PROSITE" id="PS01124">
    <property type="entry name" value="HTH_ARAC_FAMILY_2"/>
    <property type="match status" value="1"/>
</dbReference>
<keyword evidence="6" id="KW-1185">Reference proteome</keyword>
<dbReference type="PANTHER" id="PTHR47894">
    <property type="entry name" value="HTH-TYPE TRANSCRIPTIONAL REGULATOR GADX"/>
    <property type="match status" value="1"/>
</dbReference>
<protein>
    <submittedName>
        <fullName evidence="5">AraC family transcriptional regulator</fullName>
    </submittedName>
</protein>
<evidence type="ECO:0000256" key="2">
    <source>
        <dbReference type="ARBA" id="ARBA00023125"/>
    </source>
</evidence>
<dbReference type="InterPro" id="IPR018060">
    <property type="entry name" value="HTH_AraC"/>
</dbReference>
<keyword evidence="3" id="KW-0804">Transcription</keyword>
<sequence>MNNPQDHHTTLATAVAVLKQAVQSYGLDFDAISTQAGIQPSSLYDPGNRIPVNKIQTIWKVAFNKTKDDAFGLTYASFFQPAVLHGLGLAWLTSSTLKDSLNRLIRYQRVLSTLCRFSLEESPNQYTIIFDHEPLESELEHISTDAVICSFFKMCKISMGPTITPKSVSMKRPLPLCQEQFNSFFGTMVAFGSNRNCIVFDRALLETIQPAANAELARMNDQIVMDYLRKLNQDDIELQVQSTLIEQLPSGLPSQKETASALNMSIRNLQRRLHEKGSSFKQLLNRTRQELAVNYLKDSNKPIIEIGFLLGYVDASNFARAFRRWQGISPQQYRKEYMMAH</sequence>
<dbReference type="Proteomes" id="UP001164472">
    <property type="component" value="Chromosome"/>
</dbReference>
<dbReference type="GO" id="GO:0003700">
    <property type="term" value="F:DNA-binding transcription factor activity"/>
    <property type="evidence" value="ECO:0007669"/>
    <property type="project" value="InterPro"/>
</dbReference>
<evidence type="ECO:0000256" key="3">
    <source>
        <dbReference type="ARBA" id="ARBA00023163"/>
    </source>
</evidence>
<dbReference type="SUPFAM" id="SSF46689">
    <property type="entry name" value="Homeodomain-like"/>
    <property type="match status" value="1"/>
</dbReference>
<dbReference type="RefSeq" id="WP_251809938.1">
    <property type="nucleotide sequence ID" value="NZ_CP101527.1"/>
</dbReference>
<dbReference type="InterPro" id="IPR009057">
    <property type="entry name" value="Homeodomain-like_sf"/>
</dbReference>
<name>A0A9E8HI71_9ALTE</name>
<dbReference type="GO" id="GO:0000976">
    <property type="term" value="F:transcription cis-regulatory region binding"/>
    <property type="evidence" value="ECO:0007669"/>
    <property type="project" value="TreeGrafter"/>
</dbReference>
<dbReference type="Gene3D" id="1.10.10.60">
    <property type="entry name" value="Homeodomain-like"/>
    <property type="match status" value="1"/>
</dbReference>
<evidence type="ECO:0000313" key="5">
    <source>
        <dbReference type="EMBL" id="UZW73797.1"/>
    </source>
</evidence>
<dbReference type="AlphaFoldDB" id="A0A9E8HI71"/>
<keyword evidence="1" id="KW-0805">Transcription regulation</keyword>
<dbReference type="InterPro" id="IPR020449">
    <property type="entry name" value="Tscrpt_reg_AraC-type_HTH"/>
</dbReference>
<dbReference type="Pfam" id="PF12833">
    <property type="entry name" value="HTH_18"/>
    <property type="match status" value="1"/>
</dbReference>
<accession>A0A9E8HI71</accession>
<feature type="domain" description="HTH araC/xylS-type" evidence="4">
    <location>
        <begin position="238"/>
        <end position="336"/>
    </location>
</feature>
<proteinExistence type="predicted"/>
<gene>
    <name evidence="5" type="ORF">NNL22_12200</name>
</gene>
<dbReference type="GO" id="GO:0005829">
    <property type="term" value="C:cytosol"/>
    <property type="evidence" value="ECO:0007669"/>
    <property type="project" value="TreeGrafter"/>
</dbReference>